<accession>Q88GN1</accession>
<dbReference type="OrthoDB" id="7053504at2"/>
<dbReference type="HOGENOM" id="CLU_622361_0_0_6"/>
<reference evidence="1 2" key="2">
    <citation type="journal article" date="2016" name="Environ. Microbiol.">
        <title>The revisited genome of Pseudomonas putida KT2440 enlightens its value as a robust metabolic chassis.</title>
        <authorList>
            <person name="Belda E."/>
            <person name="van Heck R.G."/>
            <person name="Lopez-Sanchez M.J."/>
            <person name="Cruveiller S."/>
            <person name="Barbe V."/>
            <person name="Fraser C."/>
            <person name="Klenk H.P."/>
            <person name="Petersen J."/>
            <person name="Morgat A."/>
            <person name="Nikel P.I."/>
            <person name="Vallenet D."/>
            <person name="Rouy Z."/>
            <person name="Sekowska A."/>
            <person name="Martins Dos Santos V.A."/>
            <person name="de Lorenzo V."/>
            <person name="Danchin A."/>
            <person name="Medigue C."/>
        </authorList>
    </citation>
    <scope>NUCLEOTIDE SEQUENCE [LARGE SCALE GENOMIC DNA]</scope>
    <source>
        <strain evidence="2">ATCC 47054 / DSM 6125 / CFBP 8728 / NCIMB 11950 / KT2440</strain>
    </source>
</reference>
<proteinExistence type="predicted"/>
<dbReference type="Proteomes" id="UP000000556">
    <property type="component" value="Chromosome"/>
</dbReference>
<dbReference type="eggNOG" id="ENOG5033P6Z">
    <property type="taxonomic scope" value="Bacteria"/>
</dbReference>
<reference evidence="1 2" key="1">
    <citation type="journal article" date="2002" name="Environ. Microbiol.">
        <title>Complete genome sequence and comparative analysis of the metabolically versatile Pseudomonas putida KT2440.</title>
        <authorList>
            <person name="Nelson K.E."/>
            <person name="Weinel C."/>
            <person name="Paulsen I.T."/>
            <person name="Dodson R.J."/>
            <person name="Hilbert H."/>
            <person name="Martins dos Santos V.A."/>
            <person name="Fouts D.E."/>
            <person name="Gill S.R."/>
            <person name="Pop M."/>
            <person name="Holmes M."/>
            <person name="Brinkac L."/>
            <person name="Beanan M."/>
            <person name="DeBoy R.T."/>
            <person name="Daugherty S."/>
            <person name="Kolonay J."/>
            <person name="Madupu R."/>
            <person name="Nelson W."/>
            <person name="White O."/>
            <person name="Peterson J."/>
            <person name="Khouri H."/>
            <person name="Hance I."/>
            <person name="Chris Lee P."/>
            <person name="Holtzapple E."/>
            <person name="Scanlan D."/>
            <person name="Tran K."/>
            <person name="Moazzez A."/>
            <person name="Utterback T."/>
            <person name="Rizzo M."/>
            <person name="Lee K."/>
            <person name="Kosack D."/>
            <person name="Moestl D."/>
            <person name="Wedler H."/>
            <person name="Lauber J."/>
            <person name="Stjepandic D."/>
            <person name="Hoheisel J."/>
            <person name="Straetz M."/>
            <person name="Heim S."/>
            <person name="Kiewitz C."/>
            <person name="Eisen J.A."/>
            <person name="Timmis K.N."/>
            <person name="Dusterhoft A."/>
            <person name="Tummler B."/>
            <person name="Fraser C.M."/>
        </authorList>
    </citation>
    <scope>NUCLEOTIDE SEQUENCE [LARGE SCALE GENOMIC DNA]</scope>
    <source>
        <strain evidence="2">ATCC 47054 / DSM 6125 / CFBP 8728 / NCIMB 11950 / KT2440</strain>
    </source>
</reference>
<evidence type="ECO:0000313" key="2">
    <source>
        <dbReference type="Proteomes" id="UP000000556"/>
    </source>
</evidence>
<dbReference type="BioCyc" id="PPUT160488:G1G01-3937-MONOMER"/>
<evidence type="ECO:0008006" key="3">
    <source>
        <dbReference type="Google" id="ProtNLM"/>
    </source>
</evidence>
<dbReference type="EMBL" id="AE015451">
    <property type="protein sequence ID" value="AAN69287.1"/>
    <property type="molecule type" value="Genomic_DNA"/>
</dbReference>
<dbReference type="PATRIC" id="fig|160488.4.peg.3932"/>
<name>Q88GN1_PSEPK</name>
<dbReference type="RefSeq" id="WP_010954526.1">
    <property type="nucleotide sequence ID" value="NC_002947.4"/>
</dbReference>
<dbReference type="PaxDb" id="160488-PP_3690"/>
<gene>
    <name evidence="1" type="ordered locus">PP_3690</name>
</gene>
<organism evidence="1 2">
    <name type="scientific">Pseudomonas putida (strain ATCC 47054 / DSM 6125 / CFBP 8728 / NCIMB 11950 / KT2440)</name>
    <dbReference type="NCBI Taxonomy" id="160488"/>
    <lineage>
        <taxon>Bacteria</taxon>
        <taxon>Pseudomonadati</taxon>
        <taxon>Pseudomonadota</taxon>
        <taxon>Gammaproteobacteria</taxon>
        <taxon>Pseudomonadales</taxon>
        <taxon>Pseudomonadaceae</taxon>
        <taxon>Pseudomonas</taxon>
    </lineage>
</organism>
<dbReference type="KEGG" id="ppu:PP_3690"/>
<evidence type="ECO:0000313" key="1">
    <source>
        <dbReference type="EMBL" id="AAN69287.1"/>
    </source>
</evidence>
<protein>
    <recommendedName>
        <fullName evidence="3">ApeA N-terminal domain-containing protein</fullName>
    </recommendedName>
</protein>
<dbReference type="AlphaFoldDB" id="Q88GN1"/>
<sequence length="440" mass="48602">MTKAHGVNVEAFIKGEMVLHFSRITVTQRCTQMPIVFSGPGHVQLEKRTLRYVIYHSCVADEANRHMAISFGGRAGELVKENSLFDFEGVDFSGTLWTAEAVDTTGGSYRNEFCVVEGSINALQSRKPVSGELQNSLHHVYIYDTHFPSNRLLNESGLEFVHDHSTVLLHKDESGCDVSVVGGDLSDEIARAIEKSLNVLSGVRLQLGTAEKVWGGHSVVELYSREVEFSNRQLLPPVEIPFNCASDFFGSVFSLLVRFFERDGGVFYDSWNKLNRAWQAGIDSAALNVSVCIEGVLKAYFEDLGTDNDFAAISKQAVPAVMQLEVDERVKNLLRSCLGGTGNFKPKTALRVLSDTGKVSQGLAGKWNKLRSETAHAVETGEAREDWQRMVNLTFANIKLFYELLFAIVGYEGARIDYDCLGHPTVLPSAATYESEHSGA</sequence>
<keyword evidence="2" id="KW-1185">Reference proteome</keyword>